<proteinExistence type="predicted"/>
<dbReference type="InParanoid" id="A0A6C2YHW0"/>
<accession>A0A6C2YHW0</accession>
<feature type="region of interest" description="Disordered" evidence="1">
    <location>
        <begin position="151"/>
        <end position="185"/>
    </location>
</feature>
<dbReference type="KEGG" id="tim:GMBLW1_32370"/>
<dbReference type="AlphaFoldDB" id="A0A6C2YHW0"/>
<name>A0A6C2YHW0_9BACT</name>
<feature type="transmembrane region" description="Helical" evidence="2">
    <location>
        <begin position="45"/>
        <end position="72"/>
    </location>
</feature>
<gene>
    <name evidence="3" type="ORF">GMBLW1_32370</name>
</gene>
<protein>
    <submittedName>
        <fullName evidence="3">Uncharacterized protein</fullName>
    </submittedName>
</protein>
<dbReference type="RefSeq" id="WP_162655911.1">
    <property type="nucleotide sequence ID" value="NZ_LR593887.1"/>
</dbReference>
<sequence length="185" mass="20295">MGDWNASALSEPVVRKSDGTSRSLNGAMADSWQRMWAGVRVSLRWWLLMGAVIGMSASWGVGAILMGGMAIIDRWANGRSVVIFNRLHLVIFPIIGAITGLIGAQAMSGWDSISQQVISRILSGALAMVSLMIGLAMVQREIRRLRRRKSERMNRIRGPIPTSPNRNDGVTSHQGGKNSRIGKWK</sequence>
<reference evidence="3" key="1">
    <citation type="submission" date="2019-04" db="EMBL/GenBank/DDBJ databases">
        <authorList>
            <consortium name="Science for Life Laboratories"/>
        </authorList>
    </citation>
    <scope>NUCLEOTIDE SEQUENCE</scope>
    <source>
        <strain evidence="3">MBLW1</strain>
    </source>
</reference>
<feature type="transmembrane region" description="Helical" evidence="2">
    <location>
        <begin position="117"/>
        <end position="138"/>
    </location>
</feature>
<evidence type="ECO:0000313" key="3">
    <source>
        <dbReference type="EMBL" id="VIP00723.1"/>
    </source>
</evidence>
<dbReference type="EMBL" id="LR593887">
    <property type="protein sequence ID" value="VTR96864.1"/>
    <property type="molecule type" value="Genomic_DNA"/>
</dbReference>
<evidence type="ECO:0000256" key="1">
    <source>
        <dbReference type="SAM" id="MobiDB-lite"/>
    </source>
</evidence>
<keyword evidence="2" id="KW-1133">Transmembrane helix</keyword>
<keyword evidence="2" id="KW-0812">Transmembrane</keyword>
<dbReference type="EMBL" id="LR586016">
    <property type="protein sequence ID" value="VIP00723.1"/>
    <property type="molecule type" value="Genomic_DNA"/>
</dbReference>
<keyword evidence="4" id="KW-1185">Reference proteome</keyword>
<evidence type="ECO:0000313" key="4">
    <source>
        <dbReference type="Proteomes" id="UP000464378"/>
    </source>
</evidence>
<feature type="compositionally biased region" description="Polar residues" evidence="1">
    <location>
        <begin position="163"/>
        <end position="177"/>
    </location>
</feature>
<evidence type="ECO:0000256" key="2">
    <source>
        <dbReference type="SAM" id="Phobius"/>
    </source>
</evidence>
<dbReference type="Proteomes" id="UP000464378">
    <property type="component" value="Chromosome"/>
</dbReference>
<keyword evidence="2" id="KW-0472">Membrane</keyword>
<feature type="transmembrane region" description="Helical" evidence="2">
    <location>
        <begin position="84"/>
        <end position="105"/>
    </location>
</feature>
<organism evidence="3">
    <name type="scientific">Tuwongella immobilis</name>
    <dbReference type="NCBI Taxonomy" id="692036"/>
    <lineage>
        <taxon>Bacteria</taxon>
        <taxon>Pseudomonadati</taxon>
        <taxon>Planctomycetota</taxon>
        <taxon>Planctomycetia</taxon>
        <taxon>Gemmatales</taxon>
        <taxon>Gemmataceae</taxon>
        <taxon>Tuwongella</taxon>
    </lineage>
</organism>